<reference evidence="1" key="1">
    <citation type="submission" date="2021-06" db="EMBL/GenBank/DDBJ databases">
        <authorList>
            <person name="Kallberg Y."/>
            <person name="Tangrot J."/>
            <person name="Rosling A."/>
        </authorList>
    </citation>
    <scope>NUCLEOTIDE SEQUENCE</scope>
    <source>
        <strain evidence="1">FL966</strain>
    </source>
</reference>
<gene>
    <name evidence="1" type="ORF">CPELLU_LOCUS14096</name>
</gene>
<organism evidence="1 2">
    <name type="scientific">Cetraspora pellucida</name>
    <dbReference type="NCBI Taxonomy" id="1433469"/>
    <lineage>
        <taxon>Eukaryota</taxon>
        <taxon>Fungi</taxon>
        <taxon>Fungi incertae sedis</taxon>
        <taxon>Mucoromycota</taxon>
        <taxon>Glomeromycotina</taxon>
        <taxon>Glomeromycetes</taxon>
        <taxon>Diversisporales</taxon>
        <taxon>Gigasporaceae</taxon>
        <taxon>Cetraspora</taxon>
    </lineage>
</organism>
<sequence length="358" mass="41660">MNGETFKDRQKRLQCECQQKCHQQKRNKIDNNSNLVLASGIEQDIAVLLMNTLSQIPRAHIYSWSSHSLDHYMLEKVTLPPFQNLPTSLNNLLTETNPRANIDNQVTGTSGVYTFRIHGEVYHRIGAFSFNPESQPQFAQIYIYDTDYELQNRINIMPGLDSTILADLQQMLHDINPYANVFHQVGYFLNYDPLLDLKLIITNNRTKDPCCYNTPNASKVAIIMIENGQEAKPLNKDIPNDENQENESNKCVTIMNYLSYRLQIDARYVSASEASWRILHYRLHNKKPDIMQLYFHLPGQYRVLFRDDESLEDIVQCSAVEKTTLTAWFQANTIYLKARNLTYANFLSQWTYDIWAKK</sequence>
<dbReference type="EMBL" id="CAJVQA010016127">
    <property type="protein sequence ID" value="CAG8741214.1"/>
    <property type="molecule type" value="Genomic_DNA"/>
</dbReference>
<name>A0A9N9IP57_9GLOM</name>
<proteinExistence type="predicted"/>
<comment type="caution">
    <text evidence="1">The sequence shown here is derived from an EMBL/GenBank/DDBJ whole genome shotgun (WGS) entry which is preliminary data.</text>
</comment>
<dbReference type="AlphaFoldDB" id="A0A9N9IP57"/>
<keyword evidence="2" id="KW-1185">Reference proteome</keyword>
<dbReference type="Proteomes" id="UP000789759">
    <property type="component" value="Unassembled WGS sequence"/>
</dbReference>
<protein>
    <submittedName>
        <fullName evidence="1">15100_t:CDS:1</fullName>
    </submittedName>
</protein>
<evidence type="ECO:0000313" key="2">
    <source>
        <dbReference type="Proteomes" id="UP000789759"/>
    </source>
</evidence>
<accession>A0A9N9IP57</accession>
<dbReference type="PANTHER" id="PTHR45786">
    <property type="entry name" value="DNA BINDING PROTEIN-LIKE"/>
    <property type="match status" value="1"/>
</dbReference>
<dbReference type="OrthoDB" id="1748060at2759"/>
<dbReference type="PANTHER" id="PTHR45786:SF74">
    <property type="entry name" value="ATP-DEPENDENT DNA HELICASE"/>
    <property type="match status" value="1"/>
</dbReference>
<evidence type="ECO:0000313" key="1">
    <source>
        <dbReference type="EMBL" id="CAG8741214.1"/>
    </source>
</evidence>